<evidence type="ECO:0000313" key="9">
    <source>
        <dbReference type="EnsemblProtists" id="EKX36474"/>
    </source>
</evidence>
<keyword evidence="10" id="KW-1185">Reference proteome</keyword>
<dbReference type="CDD" id="cd20069">
    <property type="entry name" value="5TM_Oxa1-like"/>
    <property type="match status" value="1"/>
</dbReference>
<evidence type="ECO:0000256" key="2">
    <source>
        <dbReference type="ARBA" id="ARBA00022692"/>
    </source>
</evidence>
<proteinExistence type="inferred from homology"/>
<comment type="similarity">
    <text evidence="5">Belongs to the OXA1/ALB3/YidC family.</text>
</comment>
<dbReference type="Proteomes" id="UP000011087">
    <property type="component" value="Unassembled WGS sequence"/>
</dbReference>
<comment type="subcellular location">
    <subcellularLocation>
        <location evidence="1 5">Membrane</location>
        <topology evidence="1 5">Multi-pass membrane protein</topology>
    </subcellularLocation>
</comment>
<feature type="transmembrane region" description="Helical" evidence="6">
    <location>
        <begin position="48"/>
        <end position="69"/>
    </location>
</feature>
<dbReference type="EMBL" id="JH993073">
    <property type="protein sequence ID" value="EKX36474.1"/>
    <property type="molecule type" value="Genomic_DNA"/>
</dbReference>
<evidence type="ECO:0000256" key="6">
    <source>
        <dbReference type="SAM" id="Phobius"/>
    </source>
</evidence>
<reference evidence="9" key="3">
    <citation type="submission" date="2015-06" db="UniProtKB">
        <authorList>
            <consortium name="EnsemblProtists"/>
        </authorList>
    </citation>
    <scope>IDENTIFICATION</scope>
</reference>
<dbReference type="InterPro" id="IPR028055">
    <property type="entry name" value="YidC/Oxa/ALB_C"/>
</dbReference>
<dbReference type="KEGG" id="gtt:GUITHDRAFT_117364"/>
<evidence type="ECO:0000256" key="1">
    <source>
        <dbReference type="ARBA" id="ARBA00004141"/>
    </source>
</evidence>
<dbReference type="PANTHER" id="PTHR12428:SF34">
    <property type="entry name" value="MITOCHONDRIAL INNER MEMBRANE PROTEIN OXA1-LIKE"/>
    <property type="match status" value="1"/>
</dbReference>
<dbReference type="PaxDb" id="55529-EKX36474"/>
<dbReference type="HOGENOM" id="CLU_029282_2_3_1"/>
<keyword evidence="4 6" id="KW-0472">Membrane</keyword>
<dbReference type="GO" id="GO:0032979">
    <property type="term" value="P:protein insertion into mitochondrial inner membrane from matrix"/>
    <property type="evidence" value="ECO:0007669"/>
    <property type="project" value="TreeGrafter"/>
</dbReference>
<feature type="domain" description="Membrane insertase YidC/Oxa/ALB C-terminal" evidence="7">
    <location>
        <begin position="48"/>
        <end position="244"/>
    </location>
</feature>
<reference evidence="8 10" key="1">
    <citation type="journal article" date="2012" name="Nature">
        <title>Algal genomes reveal evolutionary mosaicism and the fate of nucleomorphs.</title>
        <authorList>
            <consortium name="DOE Joint Genome Institute"/>
            <person name="Curtis B.A."/>
            <person name="Tanifuji G."/>
            <person name="Burki F."/>
            <person name="Gruber A."/>
            <person name="Irimia M."/>
            <person name="Maruyama S."/>
            <person name="Arias M.C."/>
            <person name="Ball S.G."/>
            <person name="Gile G.H."/>
            <person name="Hirakawa Y."/>
            <person name="Hopkins J.F."/>
            <person name="Kuo A."/>
            <person name="Rensing S.A."/>
            <person name="Schmutz J."/>
            <person name="Symeonidi A."/>
            <person name="Elias M."/>
            <person name="Eveleigh R.J."/>
            <person name="Herman E.K."/>
            <person name="Klute M.J."/>
            <person name="Nakayama T."/>
            <person name="Obornik M."/>
            <person name="Reyes-Prieto A."/>
            <person name="Armbrust E.V."/>
            <person name="Aves S.J."/>
            <person name="Beiko R.G."/>
            <person name="Coutinho P."/>
            <person name="Dacks J.B."/>
            <person name="Durnford D.G."/>
            <person name="Fast N.M."/>
            <person name="Green B.R."/>
            <person name="Grisdale C.J."/>
            <person name="Hempel F."/>
            <person name="Henrissat B."/>
            <person name="Hoppner M.P."/>
            <person name="Ishida K."/>
            <person name="Kim E."/>
            <person name="Koreny L."/>
            <person name="Kroth P.G."/>
            <person name="Liu Y."/>
            <person name="Malik S.B."/>
            <person name="Maier U.G."/>
            <person name="McRose D."/>
            <person name="Mock T."/>
            <person name="Neilson J.A."/>
            <person name="Onodera N.T."/>
            <person name="Poole A.M."/>
            <person name="Pritham E.J."/>
            <person name="Richards T.A."/>
            <person name="Rocap G."/>
            <person name="Roy S.W."/>
            <person name="Sarai C."/>
            <person name="Schaack S."/>
            <person name="Shirato S."/>
            <person name="Slamovits C.H."/>
            <person name="Spencer D.F."/>
            <person name="Suzuki S."/>
            <person name="Worden A.Z."/>
            <person name="Zauner S."/>
            <person name="Barry K."/>
            <person name="Bell C."/>
            <person name="Bharti A.K."/>
            <person name="Crow J.A."/>
            <person name="Grimwood J."/>
            <person name="Kramer R."/>
            <person name="Lindquist E."/>
            <person name="Lucas S."/>
            <person name="Salamov A."/>
            <person name="McFadden G.I."/>
            <person name="Lane C.E."/>
            <person name="Keeling P.J."/>
            <person name="Gray M.W."/>
            <person name="Grigoriev I.V."/>
            <person name="Archibald J.M."/>
        </authorList>
    </citation>
    <scope>NUCLEOTIDE SEQUENCE</scope>
    <source>
        <strain evidence="8 10">CCMP2712</strain>
    </source>
</reference>
<evidence type="ECO:0000313" key="8">
    <source>
        <dbReference type="EMBL" id="EKX36474.1"/>
    </source>
</evidence>
<keyword evidence="3 6" id="KW-1133">Transmembrane helix</keyword>
<organism evidence="8">
    <name type="scientific">Guillardia theta (strain CCMP2712)</name>
    <name type="common">Cryptophyte</name>
    <dbReference type="NCBI Taxonomy" id="905079"/>
    <lineage>
        <taxon>Eukaryota</taxon>
        <taxon>Cryptophyceae</taxon>
        <taxon>Pyrenomonadales</taxon>
        <taxon>Geminigeraceae</taxon>
        <taxon>Guillardia</taxon>
    </lineage>
</organism>
<keyword evidence="2 5" id="KW-0812">Transmembrane</keyword>
<dbReference type="NCBIfam" id="TIGR03592">
    <property type="entry name" value="yidC_oxa1_cterm"/>
    <property type="match status" value="1"/>
</dbReference>
<evidence type="ECO:0000256" key="3">
    <source>
        <dbReference type="ARBA" id="ARBA00022989"/>
    </source>
</evidence>
<evidence type="ECO:0000313" key="10">
    <source>
        <dbReference type="Proteomes" id="UP000011087"/>
    </source>
</evidence>
<dbReference type="STRING" id="905079.L1IKM1"/>
<dbReference type="InterPro" id="IPR001708">
    <property type="entry name" value="YidC/ALB3/OXA1/COX18"/>
</dbReference>
<feature type="transmembrane region" description="Helical" evidence="6">
    <location>
        <begin position="204"/>
        <end position="222"/>
    </location>
</feature>
<evidence type="ECO:0000256" key="5">
    <source>
        <dbReference type="RuleBase" id="RU003945"/>
    </source>
</evidence>
<dbReference type="OrthoDB" id="2148490at2759"/>
<dbReference type="Pfam" id="PF02096">
    <property type="entry name" value="60KD_IMP"/>
    <property type="match status" value="1"/>
</dbReference>
<dbReference type="GO" id="GO:0032977">
    <property type="term" value="F:membrane insertase activity"/>
    <property type="evidence" value="ECO:0007669"/>
    <property type="project" value="InterPro"/>
</dbReference>
<dbReference type="GeneID" id="17293215"/>
<protein>
    <recommendedName>
        <fullName evidence="7">Membrane insertase YidC/Oxa/ALB C-terminal domain-containing protein</fullName>
    </recommendedName>
</protein>
<dbReference type="OMA" id="IMPVMIF"/>
<feature type="transmembrane region" description="Helical" evidence="6">
    <location>
        <begin position="166"/>
        <end position="183"/>
    </location>
</feature>
<evidence type="ECO:0000259" key="7">
    <source>
        <dbReference type="Pfam" id="PF02096"/>
    </source>
</evidence>
<dbReference type="AlphaFoldDB" id="L1IKM1"/>
<dbReference type="eggNOG" id="KOG1239">
    <property type="taxonomic scope" value="Eukaryota"/>
</dbReference>
<name>L1IKM1_GUITC</name>
<dbReference type="RefSeq" id="XP_005823454.1">
    <property type="nucleotide sequence ID" value="XM_005823397.1"/>
</dbReference>
<evidence type="ECO:0000256" key="4">
    <source>
        <dbReference type="ARBA" id="ARBA00023136"/>
    </source>
</evidence>
<gene>
    <name evidence="8" type="ORF">GUITHDRAFT_117364</name>
</gene>
<dbReference type="PANTHER" id="PTHR12428">
    <property type="entry name" value="OXA1"/>
    <property type="match status" value="1"/>
</dbReference>
<accession>L1IKM1</accession>
<sequence>MSEASPHAMVTVADVVEGISDPSPMGWSPPALAEAAIVAIHGYFGLEWWMSIGAITLSLRLLLFPVVVYQMKNIARLNLVKPEMEVITNNWRKLGGYSAPPRATDVYQKQLKELFAKHHCNPWKSFIGLAVQGPIFVSFFFALRHMATTYPSFKDGGTMWFQDLSIVDPTYMLPVIASLSMLATIELGGETGQAMKDQQSTMKFAMRGFAVAMVPLVIMSGIPNGVFLYWIPSNVFSLLQVLLLKVPFMKSLLGFPKMPAAAATATATAKQAEPVIPKLVYSTRPKK</sequence>
<dbReference type="GO" id="GO:0005743">
    <property type="term" value="C:mitochondrial inner membrane"/>
    <property type="evidence" value="ECO:0007669"/>
    <property type="project" value="TreeGrafter"/>
</dbReference>
<reference evidence="10" key="2">
    <citation type="submission" date="2012-11" db="EMBL/GenBank/DDBJ databases">
        <authorList>
            <person name="Kuo A."/>
            <person name="Curtis B.A."/>
            <person name="Tanifuji G."/>
            <person name="Burki F."/>
            <person name="Gruber A."/>
            <person name="Irimia M."/>
            <person name="Maruyama S."/>
            <person name="Arias M.C."/>
            <person name="Ball S.G."/>
            <person name="Gile G.H."/>
            <person name="Hirakawa Y."/>
            <person name="Hopkins J.F."/>
            <person name="Rensing S.A."/>
            <person name="Schmutz J."/>
            <person name="Symeonidi A."/>
            <person name="Elias M."/>
            <person name="Eveleigh R.J."/>
            <person name="Herman E.K."/>
            <person name="Klute M.J."/>
            <person name="Nakayama T."/>
            <person name="Obornik M."/>
            <person name="Reyes-Prieto A."/>
            <person name="Armbrust E.V."/>
            <person name="Aves S.J."/>
            <person name="Beiko R.G."/>
            <person name="Coutinho P."/>
            <person name="Dacks J.B."/>
            <person name="Durnford D.G."/>
            <person name="Fast N.M."/>
            <person name="Green B.R."/>
            <person name="Grisdale C."/>
            <person name="Hempe F."/>
            <person name="Henrissat B."/>
            <person name="Hoppner M.P."/>
            <person name="Ishida K.-I."/>
            <person name="Kim E."/>
            <person name="Koreny L."/>
            <person name="Kroth P.G."/>
            <person name="Liu Y."/>
            <person name="Malik S.-B."/>
            <person name="Maier U.G."/>
            <person name="McRose D."/>
            <person name="Mock T."/>
            <person name="Neilson J.A."/>
            <person name="Onodera N.T."/>
            <person name="Poole A.M."/>
            <person name="Pritham E.J."/>
            <person name="Richards T.A."/>
            <person name="Rocap G."/>
            <person name="Roy S.W."/>
            <person name="Sarai C."/>
            <person name="Schaack S."/>
            <person name="Shirato S."/>
            <person name="Slamovits C.H."/>
            <person name="Spencer D.F."/>
            <person name="Suzuki S."/>
            <person name="Worden A.Z."/>
            <person name="Zauner S."/>
            <person name="Barry K."/>
            <person name="Bell C."/>
            <person name="Bharti A.K."/>
            <person name="Crow J.A."/>
            <person name="Grimwood J."/>
            <person name="Kramer R."/>
            <person name="Lindquist E."/>
            <person name="Lucas S."/>
            <person name="Salamov A."/>
            <person name="McFadden G.I."/>
            <person name="Lane C.E."/>
            <person name="Keeling P.J."/>
            <person name="Gray M.W."/>
            <person name="Grigoriev I.V."/>
            <person name="Archibald J.M."/>
        </authorList>
    </citation>
    <scope>NUCLEOTIDE SEQUENCE</scope>
    <source>
        <strain evidence="10">CCMP2712</strain>
    </source>
</reference>
<dbReference type="EnsemblProtists" id="EKX36474">
    <property type="protein sequence ID" value="EKX36474"/>
    <property type="gene ID" value="GUITHDRAFT_117364"/>
</dbReference>
<feature type="transmembrane region" description="Helical" evidence="6">
    <location>
        <begin position="126"/>
        <end position="146"/>
    </location>
</feature>